<dbReference type="EMBL" id="JH767281">
    <property type="protein sequence ID" value="EQC25410.1"/>
    <property type="molecule type" value="Genomic_DNA"/>
</dbReference>
<dbReference type="Gene3D" id="3.40.50.300">
    <property type="entry name" value="P-loop containing nucleotide triphosphate hydrolases"/>
    <property type="match status" value="1"/>
</dbReference>
<accession>T0PWK9</accession>
<evidence type="ECO:0000313" key="1">
    <source>
        <dbReference type="EMBL" id="EQC25410.1"/>
    </source>
</evidence>
<dbReference type="AlphaFoldDB" id="T0PWK9"/>
<reference evidence="1 2" key="1">
    <citation type="submission" date="2012-04" db="EMBL/GenBank/DDBJ databases">
        <title>The Genome Sequence of Saprolegnia declina VS20.</title>
        <authorList>
            <consortium name="The Broad Institute Genome Sequencing Platform"/>
            <person name="Russ C."/>
            <person name="Nusbaum C."/>
            <person name="Tyler B."/>
            <person name="van West P."/>
            <person name="Dieguez-Uribeondo J."/>
            <person name="de Bruijn I."/>
            <person name="Tripathy S."/>
            <person name="Jiang R."/>
            <person name="Young S.K."/>
            <person name="Zeng Q."/>
            <person name="Gargeya S."/>
            <person name="Fitzgerald M."/>
            <person name="Haas B."/>
            <person name="Abouelleil A."/>
            <person name="Alvarado L."/>
            <person name="Arachchi H.M."/>
            <person name="Berlin A."/>
            <person name="Chapman S.B."/>
            <person name="Goldberg J."/>
            <person name="Griggs A."/>
            <person name="Gujja S."/>
            <person name="Hansen M."/>
            <person name="Howarth C."/>
            <person name="Imamovic A."/>
            <person name="Larimer J."/>
            <person name="McCowen C."/>
            <person name="Montmayeur A."/>
            <person name="Murphy C."/>
            <person name="Neiman D."/>
            <person name="Pearson M."/>
            <person name="Priest M."/>
            <person name="Roberts A."/>
            <person name="Saif S."/>
            <person name="Shea T."/>
            <person name="Sisk P."/>
            <person name="Sykes S."/>
            <person name="Wortman J."/>
            <person name="Nusbaum C."/>
            <person name="Birren B."/>
        </authorList>
    </citation>
    <scope>NUCLEOTIDE SEQUENCE [LARGE SCALE GENOMIC DNA]</scope>
    <source>
        <strain evidence="1 2">VS20</strain>
    </source>
</reference>
<dbReference type="VEuPathDB" id="FungiDB:SDRG_16737"/>
<dbReference type="RefSeq" id="XP_008621177.1">
    <property type="nucleotide sequence ID" value="XM_008622955.1"/>
</dbReference>
<sequence>MDAMPLHFDLPQEEECATLALSSGASYWVSFSVFIKTLTLRSQLQQPNNRRRLLLKSPIHTVRVPLLRKLVPKATFIYLHRQVNEYLFWQFERMYDTYYAASRDPSTGALAKDILEVAYAGLATSTVHSLKQIYAQAGITWTDKVEAKFEAQVAVLAGYKVNDFVELAPRLRQVIQARAAGYFKTFMYKHPIYYIPIPVFCVDNLSFLNPPRKECPLEKG</sequence>
<dbReference type="Pfam" id="PF13469">
    <property type="entry name" value="Sulfotransfer_3"/>
    <property type="match status" value="1"/>
</dbReference>
<dbReference type="InParanoid" id="T0PWK9"/>
<name>T0PWK9_SAPDV</name>
<protein>
    <submittedName>
        <fullName evidence="1">Uncharacterized protein</fullName>
    </submittedName>
</protein>
<proteinExistence type="predicted"/>
<dbReference type="InterPro" id="IPR027417">
    <property type="entry name" value="P-loop_NTPase"/>
</dbReference>
<evidence type="ECO:0000313" key="2">
    <source>
        <dbReference type="Proteomes" id="UP000030762"/>
    </source>
</evidence>
<organism evidence="1 2">
    <name type="scientific">Saprolegnia diclina (strain VS20)</name>
    <dbReference type="NCBI Taxonomy" id="1156394"/>
    <lineage>
        <taxon>Eukaryota</taxon>
        <taxon>Sar</taxon>
        <taxon>Stramenopiles</taxon>
        <taxon>Oomycota</taxon>
        <taxon>Saprolegniomycetes</taxon>
        <taxon>Saprolegniales</taxon>
        <taxon>Saprolegniaceae</taxon>
        <taxon>Saprolegnia</taxon>
    </lineage>
</organism>
<dbReference type="GeneID" id="19957464"/>
<dbReference type="Proteomes" id="UP000030762">
    <property type="component" value="Unassembled WGS sequence"/>
</dbReference>
<gene>
    <name evidence="1" type="ORF">SDRG_16737</name>
</gene>
<dbReference type="SUPFAM" id="SSF52540">
    <property type="entry name" value="P-loop containing nucleoside triphosphate hydrolases"/>
    <property type="match status" value="1"/>
</dbReference>
<keyword evidence="2" id="KW-1185">Reference proteome</keyword>
<dbReference type="OrthoDB" id="429813at2759"/>